<feature type="signal peptide" evidence="14">
    <location>
        <begin position="1"/>
        <end position="17"/>
    </location>
</feature>
<evidence type="ECO:0000256" key="11">
    <source>
        <dbReference type="ARBA" id="ARBA00023098"/>
    </source>
</evidence>
<gene>
    <name evidence="16" type="ORF">BC739_004833</name>
</gene>
<keyword evidence="4" id="KW-1003">Cell membrane</keyword>
<dbReference type="PANTHER" id="PTHR30561">
    <property type="entry name" value="SMR FAMILY PROTON-DEPENDENT DRUG EFFLUX TRANSPORTER SUGE"/>
    <property type="match status" value="1"/>
</dbReference>
<feature type="transmembrane region" description="Helical" evidence="13">
    <location>
        <begin position="32"/>
        <end position="55"/>
    </location>
</feature>
<feature type="transmembrane region" description="Helical" evidence="13">
    <location>
        <begin position="148"/>
        <end position="165"/>
    </location>
</feature>
<evidence type="ECO:0000256" key="3">
    <source>
        <dbReference type="ARBA" id="ARBA00022448"/>
    </source>
</evidence>
<feature type="chain" id="PRO_5045484500" evidence="14">
    <location>
        <begin position="18"/>
        <end position="284"/>
    </location>
</feature>
<reference evidence="16 17" key="1">
    <citation type="submission" date="2020-08" db="EMBL/GenBank/DDBJ databases">
        <title>Genomic Encyclopedia of Archaeal and Bacterial Type Strains, Phase II (KMG-II): from individual species to whole genera.</title>
        <authorList>
            <person name="Goeker M."/>
        </authorList>
    </citation>
    <scope>NUCLEOTIDE SEQUENCE [LARGE SCALE GENOMIC DNA]</scope>
    <source>
        <strain evidence="16 17">DSM 43850</strain>
    </source>
</reference>
<feature type="transmembrane region" description="Helical" evidence="13">
    <location>
        <begin position="62"/>
        <end position="81"/>
    </location>
</feature>
<dbReference type="Pfam" id="PF00892">
    <property type="entry name" value="EamA"/>
    <property type="match status" value="2"/>
</dbReference>
<keyword evidence="12 13" id="KW-0472">Membrane</keyword>
<comment type="subcellular location">
    <subcellularLocation>
        <location evidence="1">Cell membrane</location>
        <topology evidence="1">Multi-pass membrane protein</topology>
    </subcellularLocation>
</comment>
<accession>A0ABR6BL41</accession>
<keyword evidence="17" id="KW-1185">Reference proteome</keyword>
<keyword evidence="9" id="KW-0448">Lipopolysaccharide biosynthesis</keyword>
<feature type="transmembrane region" description="Helical" evidence="13">
    <location>
        <begin position="121"/>
        <end position="142"/>
    </location>
</feature>
<keyword evidence="8 13" id="KW-0812">Transmembrane</keyword>
<evidence type="ECO:0000256" key="8">
    <source>
        <dbReference type="ARBA" id="ARBA00022692"/>
    </source>
</evidence>
<evidence type="ECO:0000256" key="10">
    <source>
        <dbReference type="ARBA" id="ARBA00022989"/>
    </source>
</evidence>
<evidence type="ECO:0000313" key="17">
    <source>
        <dbReference type="Proteomes" id="UP000517916"/>
    </source>
</evidence>
<keyword evidence="6" id="KW-0997">Cell inner membrane</keyword>
<evidence type="ECO:0000256" key="2">
    <source>
        <dbReference type="ARBA" id="ARBA00007362"/>
    </source>
</evidence>
<dbReference type="PANTHER" id="PTHR30561:SF1">
    <property type="entry name" value="MULTIDRUG TRANSPORTER EMRE"/>
    <property type="match status" value="1"/>
</dbReference>
<evidence type="ECO:0000259" key="15">
    <source>
        <dbReference type="Pfam" id="PF00892"/>
    </source>
</evidence>
<evidence type="ECO:0000256" key="5">
    <source>
        <dbReference type="ARBA" id="ARBA00022516"/>
    </source>
</evidence>
<feature type="transmembrane region" description="Helical" evidence="13">
    <location>
        <begin position="177"/>
        <end position="194"/>
    </location>
</feature>
<evidence type="ECO:0000256" key="14">
    <source>
        <dbReference type="SAM" id="SignalP"/>
    </source>
</evidence>
<proteinExistence type="inferred from homology"/>
<evidence type="ECO:0000256" key="7">
    <source>
        <dbReference type="ARBA" id="ARBA00022556"/>
    </source>
</evidence>
<keyword evidence="3" id="KW-0813">Transport</keyword>
<feature type="domain" description="EamA" evidence="15">
    <location>
        <begin position="5"/>
        <end position="138"/>
    </location>
</feature>
<dbReference type="Gene3D" id="1.10.3730.20">
    <property type="match status" value="2"/>
</dbReference>
<evidence type="ECO:0000256" key="6">
    <source>
        <dbReference type="ARBA" id="ARBA00022519"/>
    </source>
</evidence>
<keyword evidence="14" id="KW-0732">Signal</keyword>
<evidence type="ECO:0000313" key="16">
    <source>
        <dbReference type="EMBL" id="MBA8927627.1"/>
    </source>
</evidence>
<evidence type="ECO:0000256" key="13">
    <source>
        <dbReference type="SAM" id="Phobius"/>
    </source>
</evidence>
<evidence type="ECO:0000256" key="4">
    <source>
        <dbReference type="ARBA" id="ARBA00022475"/>
    </source>
</evidence>
<protein>
    <submittedName>
        <fullName evidence="16">Drug/metabolite transporter (DMT)-like permease</fullName>
    </submittedName>
</protein>
<dbReference type="InterPro" id="IPR000390">
    <property type="entry name" value="Small_drug/metabolite_transptr"/>
</dbReference>
<dbReference type="InterPro" id="IPR037185">
    <property type="entry name" value="EmrE-like"/>
</dbReference>
<keyword evidence="11" id="KW-0443">Lipid metabolism</keyword>
<feature type="domain" description="EamA" evidence="15">
    <location>
        <begin position="152"/>
        <end position="281"/>
    </location>
</feature>
<keyword evidence="5" id="KW-0444">Lipid biosynthesis</keyword>
<dbReference type="Proteomes" id="UP000517916">
    <property type="component" value="Unassembled WGS sequence"/>
</dbReference>
<dbReference type="EMBL" id="JACJID010000003">
    <property type="protein sequence ID" value="MBA8927627.1"/>
    <property type="molecule type" value="Genomic_DNA"/>
</dbReference>
<keyword evidence="7" id="KW-0441">Lipid A biosynthesis</keyword>
<keyword evidence="10 13" id="KW-1133">Transmembrane helix</keyword>
<evidence type="ECO:0000256" key="1">
    <source>
        <dbReference type="ARBA" id="ARBA00004651"/>
    </source>
</evidence>
<evidence type="ECO:0000256" key="12">
    <source>
        <dbReference type="ARBA" id="ARBA00023136"/>
    </source>
</evidence>
<organism evidence="16 17">
    <name type="scientific">Kutzneria viridogrisea</name>
    <dbReference type="NCBI Taxonomy" id="47990"/>
    <lineage>
        <taxon>Bacteria</taxon>
        <taxon>Bacillati</taxon>
        <taxon>Actinomycetota</taxon>
        <taxon>Actinomycetes</taxon>
        <taxon>Pseudonocardiales</taxon>
        <taxon>Pseudonocardiaceae</taxon>
        <taxon>Kutzneria</taxon>
    </lineage>
</organism>
<dbReference type="SUPFAM" id="SSF103481">
    <property type="entry name" value="Multidrug resistance efflux transporter EmrE"/>
    <property type="match status" value="2"/>
</dbReference>
<evidence type="ECO:0000256" key="9">
    <source>
        <dbReference type="ARBA" id="ARBA00022985"/>
    </source>
</evidence>
<comment type="caution">
    <text evidence="16">The sequence shown here is derived from an EMBL/GenBank/DDBJ whole genome shotgun (WGS) entry which is preliminary data.</text>
</comment>
<dbReference type="RefSeq" id="WP_182838428.1">
    <property type="nucleotide sequence ID" value="NZ_BAAABQ010000056.1"/>
</dbReference>
<feature type="transmembrane region" description="Helical" evidence="13">
    <location>
        <begin position="214"/>
        <end position="232"/>
    </location>
</feature>
<dbReference type="InterPro" id="IPR000620">
    <property type="entry name" value="EamA_dom"/>
</dbReference>
<sequence>MHPTAAALLLLASVLHAAWNYAAKKVGSGGSAFVWLYYTLSAVFCVPLAIGYLLLVDVHPQWSWLPAAIGTAVLHVAYGVLLQRGYAVGDMSVVYPLARGTGPLLSVVAAVLVFHEHPGPLGLLGAGAVVLGVFVISMGRGARPSPASLGYGLLTGAAIAGYTLWDAHSVNVIGMPVLLYFTAGSVVQSMMLAPQAFAHRGFVGELWRAHRREVLVVALLSPIGYLLVLLVMRTTPVSVVAPARELSIVLGALVAWRVLGEPNPVRRLVGSVIVLAGIVGLCVG</sequence>
<comment type="similarity">
    <text evidence="2">Belongs to the EamA transporter family.</text>
</comment>
<name>A0ABR6BL41_9PSEU</name>
<feature type="transmembrane region" description="Helical" evidence="13">
    <location>
        <begin position="93"/>
        <end position="114"/>
    </location>
</feature>